<protein>
    <submittedName>
        <fullName evidence="3">Neuroblastoma-amplified sequence</fullName>
    </submittedName>
</protein>
<feature type="domain" description="Neuroblastoma-amplified sequence N-terminal" evidence="1">
    <location>
        <begin position="91"/>
        <end position="142"/>
    </location>
</feature>
<feature type="non-terminal residue" evidence="3">
    <location>
        <position position="142"/>
    </location>
</feature>
<dbReference type="InterPro" id="IPR029145">
    <property type="entry name" value="NBAS_N"/>
</dbReference>
<reference evidence="3" key="1">
    <citation type="submission" date="2025-08" db="UniProtKB">
        <authorList>
            <consortium name="RefSeq"/>
        </authorList>
    </citation>
    <scope>IDENTIFICATION</scope>
</reference>
<accession>A0ABM1A4M3</accession>
<dbReference type="RefSeq" id="XP_012940756.1">
    <property type="nucleotide sequence ID" value="XM_013085302.2"/>
</dbReference>
<name>A0ABM1A4M3_APLCA</name>
<dbReference type="Proteomes" id="UP000694888">
    <property type="component" value="Unplaced"/>
</dbReference>
<dbReference type="PANTHER" id="PTHR15922:SF2">
    <property type="entry name" value="NBAS SUBUNIT OF NRZ TETHERING COMPLEX"/>
    <property type="match status" value="1"/>
</dbReference>
<evidence type="ECO:0000313" key="3">
    <source>
        <dbReference type="RefSeq" id="XP_012940756.1"/>
    </source>
</evidence>
<dbReference type="PANTHER" id="PTHR15922">
    <property type="entry name" value="NEUROBLASTOMA-AMPLIFIED SEQUENCE"/>
    <property type="match status" value="1"/>
</dbReference>
<dbReference type="GeneID" id="106012403"/>
<sequence>MEDMADVESKSSAKENILYDLSVLAEWKLENELFTRSQKEKLNTSLIGRASSLVRRSTWTFLRSVGVAMQMPTPCLLPEQLVRLKASENGWRLAVSKSGDMVAVAQEGCIEIRSQRDGLENLYGKGSIPQEPYPQWRCVVWA</sequence>
<dbReference type="Pfam" id="PF15492">
    <property type="entry name" value="Nbas_N"/>
    <property type="match status" value="1"/>
</dbReference>
<evidence type="ECO:0000259" key="1">
    <source>
        <dbReference type="Pfam" id="PF15492"/>
    </source>
</evidence>
<evidence type="ECO:0000313" key="2">
    <source>
        <dbReference type="Proteomes" id="UP000694888"/>
    </source>
</evidence>
<proteinExistence type="predicted"/>
<organism evidence="2 3">
    <name type="scientific">Aplysia californica</name>
    <name type="common">California sea hare</name>
    <dbReference type="NCBI Taxonomy" id="6500"/>
    <lineage>
        <taxon>Eukaryota</taxon>
        <taxon>Metazoa</taxon>
        <taxon>Spiralia</taxon>
        <taxon>Lophotrochozoa</taxon>
        <taxon>Mollusca</taxon>
        <taxon>Gastropoda</taxon>
        <taxon>Heterobranchia</taxon>
        <taxon>Euthyneura</taxon>
        <taxon>Tectipleura</taxon>
        <taxon>Aplysiida</taxon>
        <taxon>Aplysioidea</taxon>
        <taxon>Aplysiidae</taxon>
        <taxon>Aplysia</taxon>
    </lineage>
</organism>
<gene>
    <name evidence="3" type="primary">LOC106012403</name>
</gene>
<keyword evidence="2" id="KW-1185">Reference proteome</keyword>